<comment type="pathway">
    <text evidence="1">Porphyrin-containing compound metabolism; siroheme biosynthesis; sirohydrochlorin from precorrin-2: step 1/1.</text>
</comment>
<accession>A0ABM8I529</accession>
<dbReference type="NCBIfam" id="TIGR01470">
    <property type="entry name" value="cysG_Nterm"/>
    <property type="match status" value="1"/>
</dbReference>
<evidence type="ECO:0000256" key="1">
    <source>
        <dbReference type="ARBA" id="ARBA00005010"/>
    </source>
</evidence>
<gene>
    <name evidence="7" type="ORF">Lac1_23660</name>
</gene>
<proteinExistence type="predicted"/>
<protein>
    <recommendedName>
        <fullName evidence="2">precorrin-2 dehydrogenase</fullName>
        <ecNumber evidence="2">1.3.1.76</ecNumber>
    </recommendedName>
</protein>
<dbReference type="EC" id="1.3.1.76" evidence="2"/>
<dbReference type="EMBL" id="AP027742">
    <property type="protein sequence ID" value="BDZ78183.1"/>
    <property type="molecule type" value="Genomic_DNA"/>
</dbReference>
<dbReference type="Pfam" id="PF13241">
    <property type="entry name" value="NAD_binding_7"/>
    <property type="match status" value="1"/>
</dbReference>
<dbReference type="InterPro" id="IPR036291">
    <property type="entry name" value="NAD(P)-bd_dom_sf"/>
</dbReference>
<evidence type="ECO:0000256" key="6">
    <source>
        <dbReference type="ARBA" id="ARBA00047561"/>
    </source>
</evidence>
<dbReference type="InterPro" id="IPR006367">
    <property type="entry name" value="Sirohaem_synthase_N"/>
</dbReference>
<evidence type="ECO:0000313" key="7">
    <source>
        <dbReference type="EMBL" id="BDZ78183.1"/>
    </source>
</evidence>
<evidence type="ECO:0000256" key="2">
    <source>
        <dbReference type="ARBA" id="ARBA00012400"/>
    </source>
</evidence>
<dbReference type="PANTHER" id="PTHR35330">
    <property type="entry name" value="SIROHEME BIOSYNTHESIS PROTEIN MET8"/>
    <property type="match status" value="1"/>
</dbReference>
<reference evidence="8" key="1">
    <citation type="journal article" date="2023" name="Int. J. Syst. Evol. Microbiol.">
        <title>Claveliimonas bilis gen. nov., sp. nov., deoxycholic acid-producing bacteria isolated from human faeces, and reclassification of Sellimonas monacensis Zenner et al. 2021 as Claveliimonas monacensis comb. nov.</title>
        <authorList>
            <person name="Hisatomi A."/>
            <person name="Kastawa N.W.E.P.G."/>
            <person name="Song I."/>
            <person name="Ohkuma M."/>
            <person name="Fukiya S."/>
            <person name="Sakamoto M."/>
        </authorList>
    </citation>
    <scope>NUCLEOTIDE SEQUENCE [LARGE SCALE GENOMIC DNA]</scope>
    <source>
        <strain evidence="8">12BBH14</strain>
    </source>
</reference>
<dbReference type="SUPFAM" id="SSF51735">
    <property type="entry name" value="NAD(P)-binding Rossmann-fold domains"/>
    <property type="match status" value="1"/>
</dbReference>
<keyword evidence="8" id="KW-1185">Reference proteome</keyword>
<keyword evidence="4" id="KW-0520">NAD</keyword>
<dbReference type="Gene3D" id="3.40.50.720">
    <property type="entry name" value="NAD(P)-binding Rossmann-like Domain"/>
    <property type="match status" value="1"/>
</dbReference>
<organism evidence="7 8">
    <name type="scientific">Claveliimonas bilis</name>
    <dbReference type="NCBI Taxonomy" id="3028070"/>
    <lineage>
        <taxon>Bacteria</taxon>
        <taxon>Bacillati</taxon>
        <taxon>Bacillota</taxon>
        <taxon>Clostridia</taxon>
        <taxon>Lachnospirales</taxon>
        <taxon>Lachnospiraceae</taxon>
        <taxon>Claveliimonas</taxon>
    </lineage>
</organism>
<evidence type="ECO:0000313" key="8">
    <source>
        <dbReference type="Proteomes" id="UP001305815"/>
    </source>
</evidence>
<evidence type="ECO:0000256" key="4">
    <source>
        <dbReference type="ARBA" id="ARBA00023027"/>
    </source>
</evidence>
<name>A0ABM8I529_9FIRM</name>
<comment type="catalytic activity">
    <reaction evidence="6">
        <text>precorrin-2 + NAD(+) = sirohydrochlorin + NADH + 2 H(+)</text>
        <dbReference type="Rhea" id="RHEA:15613"/>
        <dbReference type="ChEBI" id="CHEBI:15378"/>
        <dbReference type="ChEBI" id="CHEBI:57540"/>
        <dbReference type="ChEBI" id="CHEBI:57945"/>
        <dbReference type="ChEBI" id="CHEBI:58351"/>
        <dbReference type="ChEBI" id="CHEBI:58827"/>
        <dbReference type="EC" id="1.3.1.76"/>
    </reaction>
</comment>
<dbReference type="PANTHER" id="PTHR35330:SF1">
    <property type="entry name" value="SIROHEME BIOSYNTHESIS PROTEIN MET8"/>
    <property type="match status" value="1"/>
</dbReference>
<evidence type="ECO:0000256" key="3">
    <source>
        <dbReference type="ARBA" id="ARBA00023002"/>
    </source>
</evidence>
<dbReference type="RefSeq" id="WP_316265206.1">
    <property type="nucleotide sequence ID" value="NZ_AP027742.1"/>
</dbReference>
<keyword evidence="3" id="KW-0560">Oxidoreductase</keyword>
<dbReference type="InterPro" id="IPR028161">
    <property type="entry name" value="Met8-like"/>
</dbReference>
<keyword evidence="5" id="KW-0627">Porphyrin biosynthesis</keyword>
<evidence type="ECO:0000256" key="5">
    <source>
        <dbReference type="ARBA" id="ARBA00023244"/>
    </source>
</evidence>
<sequence length="153" mass="16939">MKKHFPLFISVEKKKVLVIGAGKVALRRISVLQDFGADITVIAKSVPGDQKERIECLHREGKINLMEREFRPADILTDYFMIIAASDDNDLNRNIVALGREKGILVNSASCREDCDFYFPAIAAKDNIVVGIAGDGSDHRAVADLAAKVRREL</sequence>
<dbReference type="Proteomes" id="UP001305815">
    <property type="component" value="Chromosome"/>
</dbReference>